<dbReference type="PANTHER" id="PTHR21028:SF2">
    <property type="entry name" value="CYTH DOMAIN-CONTAINING PROTEIN"/>
    <property type="match status" value="1"/>
</dbReference>
<dbReference type="PROSITE" id="PS51707">
    <property type="entry name" value="CYTH"/>
    <property type="match status" value="1"/>
</dbReference>
<sequence>MTDVIEREIKIKLDIDPSQLVRNLEKEGFEYLGEEEQEDVYLNGTVKDFRDTDEALRIRVVNDKVELTYKSPKMGKDSKSREEITVNLDNKESMIKILEKLGYKSSYVLRKRRISFRKGNFTVCVDNVEGLGNFIEIEGIDVKESDLVSFFQDFKGKFHLNGEPITKSYLELMVNKLDNSNPN</sequence>
<dbReference type="PANTHER" id="PTHR21028">
    <property type="entry name" value="SI:CH211-156B7.4"/>
    <property type="match status" value="1"/>
</dbReference>
<dbReference type="PATRIC" id="fig|1006006.8.peg.6"/>
<proteinExistence type="predicted"/>
<protein>
    <submittedName>
        <fullName evidence="2">Adenylate cyclase</fullName>
    </submittedName>
</protein>
<dbReference type="CDD" id="cd07890">
    <property type="entry name" value="CYTH-like_AC_IV-like"/>
    <property type="match status" value="1"/>
</dbReference>
<dbReference type="Gene3D" id="2.40.320.10">
    <property type="entry name" value="Hypothetical Protein Pfu-838710-001"/>
    <property type="match status" value="1"/>
</dbReference>
<organism evidence="2 3">
    <name type="scientific">Metallosphaera cuprina (strain Ar-4)</name>
    <dbReference type="NCBI Taxonomy" id="1006006"/>
    <lineage>
        <taxon>Archaea</taxon>
        <taxon>Thermoproteota</taxon>
        <taxon>Thermoprotei</taxon>
        <taxon>Sulfolobales</taxon>
        <taxon>Sulfolobaceae</taxon>
        <taxon>Metallosphaera</taxon>
    </lineage>
</organism>
<dbReference type="OrthoDB" id="46040at2157"/>
<dbReference type="GeneID" id="10492203"/>
<dbReference type="InterPro" id="IPR033469">
    <property type="entry name" value="CYTH-like_dom_sf"/>
</dbReference>
<dbReference type="InterPro" id="IPR008173">
    <property type="entry name" value="Adenylyl_cyclase_CyaB"/>
</dbReference>
<dbReference type="STRING" id="1006006.Mcup_0006"/>
<keyword evidence="3" id="KW-1185">Reference proteome</keyword>
<reference evidence="2 3" key="1">
    <citation type="journal article" date="2011" name="J. Bacteriol.">
        <title>Complete genome sequence of Metallosphaera cuprina, a metal sulfide-oxidizing archaeon from a hot spring.</title>
        <authorList>
            <person name="Liu L.J."/>
            <person name="You X.Y."/>
            <person name="Zheng H."/>
            <person name="Wang S."/>
            <person name="Jiang C.Y."/>
            <person name="Liu S.J."/>
        </authorList>
    </citation>
    <scope>NUCLEOTIDE SEQUENCE [LARGE SCALE GENOMIC DNA]</scope>
    <source>
        <strain evidence="2 3">Ar-4</strain>
    </source>
</reference>
<dbReference type="Proteomes" id="UP000007812">
    <property type="component" value="Chromosome"/>
</dbReference>
<dbReference type="NCBIfam" id="TIGR00318">
    <property type="entry name" value="cyaB"/>
    <property type="match status" value="1"/>
</dbReference>
<feature type="domain" description="CYTH" evidence="1">
    <location>
        <begin position="4"/>
        <end position="175"/>
    </location>
</feature>
<dbReference type="EMBL" id="CP002656">
    <property type="protein sequence ID" value="AEB94117.1"/>
    <property type="molecule type" value="Genomic_DNA"/>
</dbReference>
<gene>
    <name evidence="2" type="ordered locus">Mcup_0006</name>
</gene>
<dbReference type="RefSeq" id="WP_013736619.1">
    <property type="nucleotide sequence ID" value="NC_015435.1"/>
</dbReference>
<evidence type="ECO:0000313" key="2">
    <source>
        <dbReference type="EMBL" id="AEB94117.1"/>
    </source>
</evidence>
<dbReference type="SMART" id="SM01118">
    <property type="entry name" value="CYTH"/>
    <property type="match status" value="1"/>
</dbReference>
<dbReference type="Pfam" id="PF01928">
    <property type="entry name" value="CYTH"/>
    <property type="match status" value="1"/>
</dbReference>
<evidence type="ECO:0000313" key="3">
    <source>
        <dbReference type="Proteomes" id="UP000007812"/>
    </source>
</evidence>
<dbReference type="SUPFAM" id="SSF55154">
    <property type="entry name" value="CYTH-like phosphatases"/>
    <property type="match status" value="1"/>
</dbReference>
<accession>F4G3B9</accession>
<dbReference type="InterPro" id="IPR023577">
    <property type="entry name" value="CYTH_domain"/>
</dbReference>
<dbReference type="AlphaFoldDB" id="F4G3B9"/>
<name>F4G3B9_METCR</name>
<dbReference type="KEGG" id="mcn:Mcup_0006"/>
<dbReference type="HOGENOM" id="CLU_105244_2_0_2"/>
<dbReference type="eggNOG" id="arCOG01723">
    <property type="taxonomic scope" value="Archaea"/>
</dbReference>
<evidence type="ECO:0000259" key="1">
    <source>
        <dbReference type="PROSITE" id="PS51707"/>
    </source>
</evidence>